<dbReference type="AlphaFoldDB" id="A0A1R1XBY2"/>
<accession>A0A1R1XBY2</accession>
<feature type="repeat" description="TPR" evidence="1">
    <location>
        <begin position="283"/>
        <end position="316"/>
    </location>
</feature>
<sequence length="579" mass="66213">MDWLDYTIRPEQLYIDFYREKSLIPGKHPKFQQACKLLQNLASLKNLGSLILCDQNFESKAEFQSFEKDSETLNVDNSERSYDFGPSTPKSPGPCDDEYPAEIEAINFQESPKFQFSMFSRDFKTGLPTKYFSEFLDTNSSLSTQKNKSFRILNLVCELIRLVHITELEIEENVHSSARHLIFNYLLESSSLHFDPIEISKKIGFRLDPNNSDTTSNKKFYEFLYHKWIVRSFYREKSMVFDVLKSTTLNALANSIVPSYLKLLELLQDKEFSDSNLNEFDIASSYYDLGRYKFMISEFEQSLSMFERSILNNPKFSKLSNRSLSRLQGESGSVVDYIVSCKKIITQSSNRFTSDKDIEIIDAPKLTPLNSTSLPMDLEDTIGFSNSIYDNNESCFLDSQNIFSSDYTDNNQNAFTIPDDINSYTSLDGIIKNNTNGFLSGIFMDNLHDITEISIINSIYAQGLNLLEQENYLEAYSFLRCASEYGIAEEFKFSNSIKSTDLSTSTEIDNLKAQSKSYMHLAKALHLTCYSSDYQPNSENSSLSAEILNQTKLAFNGTLEDSGPKPHQCGWETKSCSFI</sequence>
<dbReference type="Proteomes" id="UP000187429">
    <property type="component" value="Unassembled WGS sequence"/>
</dbReference>
<comment type="caution">
    <text evidence="2">The sequence shown here is derived from an EMBL/GenBank/DDBJ whole genome shotgun (WGS) entry which is preliminary data.</text>
</comment>
<evidence type="ECO:0000313" key="3">
    <source>
        <dbReference type="Proteomes" id="UP000187429"/>
    </source>
</evidence>
<dbReference type="EMBL" id="LSSM01005703">
    <property type="protein sequence ID" value="OMJ12144.1"/>
    <property type="molecule type" value="Genomic_DNA"/>
</dbReference>
<evidence type="ECO:0000256" key="1">
    <source>
        <dbReference type="PROSITE-ProRule" id="PRU00339"/>
    </source>
</evidence>
<keyword evidence="1" id="KW-0802">TPR repeat</keyword>
<dbReference type="InterPro" id="IPR019734">
    <property type="entry name" value="TPR_rpt"/>
</dbReference>
<organism evidence="2 3">
    <name type="scientific">Smittium culicis</name>
    <dbReference type="NCBI Taxonomy" id="133412"/>
    <lineage>
        <taxon>Eukaryota</taxon>
        <taxon>Fungi</taxon>
        <taxon>Fungi incertae sedis</taxon>
        <taxon>Zoopagomycota</taxon>
        <taxon>Kickxellomycotina</taxon>
        <taxon>Harpellomycetes</taxon>
        <taxon>Harpellales</taxon>
        <taxon>Legeriomycetaceae</taxon>
        <taxon>Smittium</taxon>
    </lineage>
</organism>
<name>A0A1R1XBY2_9FUNG</name>
<reference evidence="3" key="1">
    <citation type="submission" date="2017-01" db="EMBL/GenBank/DDBJ databases">
        <authorList>
            <person name="Wang Y."/>
            <person name="White M."/>
            <person name="Kvist S."/>
            <person name="Moncalvo J.-M."/>
        </authorList>
    </citation>
    <scope>NUCLEOTIDE SEQUENCE [LARGE SCALE GENOMIC DNA]</scope>
    <source>
        <strain evidence="3">ID-206-W2</strain>
    </source>
</reference>
<proteinExistence type="predicted"/>
<gene>
    <name evidence="2" type="ORF">AYI69_g9537</name>
</gene>
<dbReference type="OrthoDB" id="5588722at2759"/>
<keyword evidence="3" id="KW-1185">Reference proteome</keyword>
<evidence type="ECO:0000313" key="2">
    <source>
        <dbReference type="EMBL" id="OMJ12144.1"/>
    </source>
</evidence>
<dbReference type="PROSITE" id="PS50005">
    <property type="entry name" value="TPR"/>
    <property type="match status" value="1"/>
</dbReference>
<protein>
    <submittedName>
        <fullName evidence="2">Uncharacterized protein</fullName>
    </submittedName>
</protein>